<evidence type="ECO:0000256" key="2">
    <source>
        <dbReference type="ARBA" id="ARBA00023002"/>
    </source>
</evidence>
<comment type="caution">
    <text evidence="4">The sequence shown here is derived from an EMBL/GenBank/DDBJ whole genome shotgun (WGS) entry which is preliminary data.</text>
</comment>
<dbReference type="SUPFAM" id="SSF51735">
    <property type="entry name" value="NAD(P)-binding Rossmann-fold domains"/>
    <property type="match status" value="1"/>
</dbReference>
<evidence type="ECO:0000259" key="3">
    <source>
        <dbReference type="SMART" id="SM00822"/>
    </source>
</evidence>
<dbReference type="PANTHER" id="PTHR43639:SF1">
    <property type="entry name" value="SHORT-CHAIN DEHYDROGENASE_REDUCTASE FAMILY PROTEIN"/>
    <property type="match status" value="1"/>
</dbReference>
<accession>A0A4R5UK85</accession>
<name>A0A4R5UK85_9HYPH</name>
<reference evidence="4 5" key="1">
    <citation type="submission" date="2019-03" db="EMBL/GenBank/DDBJ databases">
        <title>Rhizobium sp. nov., an bacterium isolated from biocrust in Mu Us Desert.</title>
        <authorList>
            <person name="Lixiong L."/>
        </authorList>
    </citation>
    <scope>NUCLEOTIDE SEQUENCE [LARGE SCALE GENOMIC DNA]</scope>
    <source>
        <strain evidence="4 5">SPY-1</strain>
    </source>
</reference>
<organism evidence="4 5">
    <name type="scientific">Rhizobium deserti</name>
    <dbReference type="NCBI Taxonomy" id="2547961"/>
    <lineage>
        <taxon>Bacteria</taxon>
        <taxon>Pseudomonadati</taxon>
        <taxon>Pseudomonadota</taxon>
        <taxon>Alphaproteobacteria</taxon>
        <taxon>Hyphomicrobiales</taxon>
        <taxon>Rhizobiaceae</taxon>
        <taxon>Rhizobium/Agrobacterium group</taxon>
        <taxon>Rhizobium</taxon>
    </lineage>
</organism>
<dbReference type="PRINTS" id="PR00081">
    <property type="entry name" value="GDHRDH"/>
</dbReference>
<comment type="similarity">
    <text evidence="1">Belongs to the short-chain dehydrogenases/reductases (SDR) family.</text>
</comment>
<evidence type="ECO:0000256" key="1">
    <source>
        <dbReference type="ARBA" id="ARBA00006484"/>
    </source>
</evidence>
<protein>
    <submittedName>
        <fullName evidence="4">Glucose 1-dehydrogenase</fullName>
        <ecNumber evidence="4">1.1.1.47</ecNumber>
    </submittedName>
</protein>
<dbReference type="OrthoDB" id="9803333at2"/>
<evidence type="ECO:0000313" key="5">
    <source>
        <dbReference type="Proteomes" id="UP000295238"/>
    </source>
</evidence>
<dbReference type="RefSeq" id="WP_133316078.1">
    <property type="nucleotide sequence ID" value="NZ_SMTL01000002.1"/>
</dbReference>
<evidence type="ECO:0000313" key="4">
    <source>
        <dbReference type="EMBL" id="TDK37311.1"/>
    </source>
</evidence>
<keyword evidence="5" id="KW-1185">Reference proteome</keyword>
<dbReference type="PRINTS" id="PR00080">
    <property type="entry name" value="SDRFAMILY"/>
</dbReference>
<dbReference type="Pfam" id="PF13561">
    <property type="entry name" value="adh_short_C2"/>
    <property type="match status" value="1"/>
</dbReference>
<dbReference type="InterPro" id="IPR036291">
    <property type="entry name" value="NAD(P)-bd_dom_sf"/>
</dbReference>
<dbReference type="Gene3D" id="3.40.50.720">
    <property type="entry name" value="NAD(P)-binding Rossmann-like Domain"/>
    <property type="match status" value="1"/>
</dbReference>
<keyword evidence="2 4" id="KW-0560">Oxidoreductase</keyword>
<dbReference type="EMBL" id="SMTL01000002">
    <property type="protein sequence ID" value="TDK37311.1"/>
    <property type="molecule type" value="Genomic_DNA"/>
</dbReference>
<proteinExistence type="inferred from homology"/>
<dbReference type="PROSITE" id="PS00061">
    <property type="entry name" value="ADH_SHORT"/>
    <property type="match status" value="1"/>
</dbReference>
<dbReference type="Proteomes" id="UP000295238">
    <property type="component" value="Unassembled WGS sequence"/>
</dbReference>
<feature type="domain" description="Ketoreductase" evidence="3">
    <location>
        <begin position="7"/>
        <end position="189"/>
    </location>
</feature>
<dbReference type="PANTHER" id="PTHR43639">
    <property type="entry name" value="OXIDOREDUCTASE, SHORT-CHAIN DEHYDROGENASE/REDUCTASE FAMILY (AFU_ORTHOLOGUE AFUA_5G02870)"/>
    <property type="match status" value="1"/>
</dbReference>
<dbReference type="NCBIfam" id="NF005559">
    <property type="entry name" value="PRK07231.1"/>
    <property type="match status" value="1"/>
</dbReference>
<dbReference type="EC" id="1.1.1.47" evidence="4"/>
<sequence length="248" mass="25234">MSKLAGKVAIVTGASKGIGAAIAKALAAEGAQIVVNYASSQAGADAVVQAITATGGKAIAVQGDVSKAEQANRLVEAAVQEFGRLDVLVNNSGVYEFSAIEDITEEHYHRMFDVNVLGVLLVTKAAVKHLGEGGSVINISSVVSSLAPPASSVYTGTKAAVDAITSVLAKELGPRKIRVNAILPGMVETEGTHTAGIVGSDLQHNAVAQTPLGRIGQPEDIAKVAVFLASDDAGWLTGDHIIASGGFR</sequence>
<dbReference type="SMART" id="SM00822">
    <property type="entry name" value="PKS_KR"/>
    <property type="match status" value="1"/>
</dbReference>
<dbReference type="FunFam" id="3.40.50.720:FF:000084">
    <property type="entry name" value="Short-chain dehydrogenase reductase"/>
    <property type="match status" value="1"/>
</dbReference>
<dbReference type="InterPro" id="IPR002347">
    <property type="entry name" value="SDR_fam"/>
</dbReference>
<gene>
    <name evidence="4" type="ORF">E2F50_10570</name>
</gene>
<dbReference type="AlphaFoldDB" id="A0A4R5UK85"/>
<dbReference type="InterPro" id="IPR057326">
    <property type="entry name" value="KR_dom"/>
</dbReference>
<dbReference type="InterPro" id="IPR020904">
    <property type="entry name" value="Sc_DH/Rdtase_CS"/>
</dbReference>
<dbReference type="GO" id="GO:0047936">
    <property type="term" value="F:glucose 1-dehydrogenase [NAD(P)+] activity"/>
    <property type="evidence" value="ECO:0007669"/>
    <property type="project" value="UniProtKB-EC"/>
</dbReference>